<dbReference type="Proteomes" id="UP000295684">
    <property type="component" value="Unassembled WGS sequence"/>
</dbReference>
<gene>
    <name evidence="2" type="ORF">EV200_10371</name>
</gene>
<keyword evidence="1" id="KW-0472">Membrane</keyword>
<dbReference type="EMBL" id="SLWO01000003">
    <property type="protein sequence ID" value="TCO26741.1"/>
    <property type="molecule type" value="Genomic_DNA"/>
</dbReference>
<evidence type="ECO:0000256" key="1">
    <source>
        <dbReference type="SAM" id="Phobius"/>
    </source>
</evidence>
<dbReference type="Pfam" id="PF09601">
    <property type="entry name" value="DUF2459"/>
    <property type="match status" value="1"/>
</dbReference>
<dbReference type="NCBIfam" id="TIGR02117">
    <property type="entry name" value="chp_urease_rgn"/>
    <property type="match status" value="1"/>
</dbReference>
<protein>
    <submittedName>
        <fullName evidence="2">Uncharacterized protein (TIGR02117 family)</fullName>
    </submittedName>
</protein>
<name>A0A4R2HEF0_9SPHI</name>
<keyword evidence="1" id="KW-0812">Transmembrane</keyword>
<accession>A0A4R2HEF0</accession>
<evidence type="ECO:0000313" key="3">
    <source>
        <dbReference type="Proteomes" id="UP000295684"/>
    </source>
</evidence>
<keyword evidence="1" id="KW-1133">Transmembrane helix</keyword>
<comment type="caution">
    <text evidence="2">The sequence shown here is derived from an EMBL/GenBank/DDBJ whole genome shotgun (WGS) entry which is preliminary data.</text>
</comment>
<dbReference type="InterPro" id="IPR011727">
    <property type="entry name" value="CHP02117"/>
</dbReference>
<dbReference type="AlphaFoldDB" id="A0A4R2HEF0"/>
<feature type="transmembrane region" description="Helical" evidence="1">
    <location>
        <begin position="26"/>
        <end position="48"/>
    </location>
</feature>
<proteinExistence type="predicted"/>
<evidence type="ECO:0000313" key="2">
    <source>
        <dbReference type="EMBL" id="TCO26741.1"/>
    </source>
</evidence>
<reference evidence="2 3" key="1">
    <citation type="submission" date="2019-03" db="EMBL/GenBank/DDBJ databases">
        <title>Genomic Encyclopedia of Type Strains, Phase IV (KMG-IV): sequencing the most valuable type-strain genomes for metagenomic binning, comparative biology and taxonomic classification.</title>
        <authorList>
            <person name="Goeker M."/>
        </authorList>
    </citation>
    <scope>NUCLEOTIDE SEQUENCE [LARGE SCALE GENOMIC DNA]</scope>
    <source>
        <strain evidence="2 3">DSM 103236</strain>
    </source>
</reference>
<organism evidence="2 3">
    <name type="scientific">Pedobacter psychrotolerans</name>
    <dbReference type="NCBI Taxonomy" id="1843235"/>
    <lineage>
        <taxon>Bacteria</taxon>
        <taxon>Pseudomonadati</taxon>
        <taxon>Bacteroidota</taxon>
        <taxon>Sphingobacteriia</taxon>
        <taxon>Sphingobacteriales</taxon>
        <taxon>Sphingobacteriaceae</taxon>
        <taxon>Pedobacter</taxon>
    </lineage>
</organism>
<sequence length="243" mass="27927">MGYPLTKFVLTIKPFNFQMSKRLLKYAVRFTLIFISLIGFYFLLAFCFSRITINAHPKNKAEVAIYILSNGIHTDIVMPAANKDFIWTDKIPYSNTLEADGTYHYLAVGWGDRKFYLETPAFSDLKLTTALKAITGLSTSAIHATYYQYLREDENCKKVMISHDQYQQLIQYITNSFQVDSSGHFIKVNTNIHYDKGDAFYEAKGSYSIFKTCNTWTNAALKSCGQRSCLWTIFDTGILEKYN</sequence>